<evidence type="ECO:0000259" key="8">
    <source>
        <dbReference type="PROSITE" id="PS52029"/>
    </source>
</evidence>
<feature type="domain" description="L,D-TPase catalytic" evidence="8">
    <location>
        <begin position="189"/>
        <end position="344"/>
    </location>
</feature>
<protein>
    <submittedName>
        <fullName evidence="9">L,D-transpeptidase family protein</fullName>
    </submittedName>
</protein>
<dbReference type="Gene3D" id="2.40.440.10">
    <property type="entry name" value="L,D-transpeptidase catalytic domain-like"/>
    <property type="match status" value="1"/>
</dbReference>
<dbReference type="PANTHER" id="PTHR41533">
    <property type="entry name" value="L,D-TRANSPEPTIDASE HI_1667-RELATED"/>
    <property type="match status" value="1"/>
</dbReference>
<feature type="active site" description="Nucleophile" evidence="7">
    <location>
        <position position="318"/>
    </location>
</feature>
<reference evidence="9 10" key="1">
    <citation type="submission" date="2024-09" db="EMBL/GenBank/DDBJ databases">
        <authorList>
            <person name="Sun Q."/>
            <person name="Mori K."/>
        </authorList>
    </citation>
    <scope>NUCLEOTIDE SEQUENCE [LARGE SCALE GENOMIC DNA]</scope>
    <source>
        <strain evidence="9 10">CECT 8365</strain>
    </source>
</reference>
<dbReference type="SUPFAM" id="SSF141523">
    <property type="entry name" value="L,D-transpeptidase catalytic domain-like"/>
    <property type="match status" value="1"/>
</dbReference>
<dbReference type="EMBL" id="JBHMFE010000014">
    <property type="protein sequence ID" value="MFB9109150.1"/>
    <property type="molecule type" value="Genomic_DNA"/>
</dbReference>
<proteinExistence type="inferred from homology"/>
<gene>
    <name evidence="9" type="ORF">ACFFVK_11230</name>
</gene>
<dbReference type="PROSITE" id="PS52029">
    <property type="entry name" value="LD_TPASE"/>
    <property type="match status" value="1"/>
</dbReference>
<organism evidence="9 10">
    <name type="scientific">Flavobacterium gyeonganense</name>
    <dbReference type="NCBI Taxonomy" id="1310418"/>
    <lineage>
        <taxon>Bacteria</taxon>
        <taxon>Pseudomonadati</taxon>
        <taxon>Bacteroidota</taxon>
        <taxon>Flavobacteriia</taxon>
        <taxon>Flavobacteriales</taxon>
        <taxon>Flavobacteriaceae</taxon>
        <taxon>Flavobacterium</taxon>
    </lineage>
</organism>
<accession>A0ABV5HB90</accession>
<dbReference type="CDD" id="cd16913">
    <property type="entry name" value="YkuD_like"/>
    <property type="match status" value="1"/>
</dbReference>
<dbReference type="InterPro" id="IPR005490">
    <property type="entry name" value="LD_TPept_cat_dom"/>
</dbReference>
<dbReference type="InterPro" id="IPR038063">
    <property type="entry name" value="Transpep_catalytic_dom"/>
</dbReference>
<dbReference type="InterPro" id="IPR052905">
    <property type="entry name" value="LD-transpeptidase_YkuD-like"/>
</dbReference>
<dbReference type="RefSeq" id="WP_278011914.1">
    <property type="nucleotide sequence ID" value="NZ_CP121112.1"/>
</dbReference>
<keyword evidence="4 7" id="KW-0133">Cell shape</keyword>
<dbReference type="Pfam" id="PF03734">
    <property type="entry name" value="YkuD"/>
    <property type="match status" value="1"/>
</dbReference>
<name>A0ABV5HB90_9FLAO</name>
<feature type="active site" description="Proton donor/acceptor" evidence="7">
    <location>
        <position position="299"/>
    </location>
</feature>
<comment type="similarity">
    <text evidence="2">Belongs to the YkuD family.</text>
</comment>
<comment type="pathway">
    <text evidence="1 7">Cell wall biogenesis; peptidoglycan biosynthesis.</text>
</comment>
<evidence type="ECO:0000313" key="9">
    <source>
        <dbReference type="EMBL" id="MFB9109150.1"/>
    </source>
</evidence>
<dbReference type="PANTHER" id="PTHR41533:SF2">
    <property type="entry name" value="BLR7131 PROTEIN"/>
    <property type="match status" value="1"/>
</dbReference>
<evidence type="ECO:0000256" key="7">
    <source>
        <dbReference type="PROSITE-ProRule" id="PRU01373"/>
    </source>
</evidence>
<evidence type="ECO:0000256" key="5">
    <source>
        <dbReference type="ARBA" id="ARBA00022984"/>
    </source>
</evidence>
<keyword evidence="5 7" id="KW-0573">Peptidoglycan synthesis</keyword>
<sequence>MRQLYKFILIIAAGFVFASFGFKNKDIKPIDNLYLKEDPAVQNNSDSTTTAFKSSREVYLLSRQYDRLEGALEKYQKIDRKKLWKKIDVDSATYKELKPFDSGAVVKQIRERLFVEGDLKKDSKKGLYDEELMAGVLNYKKRYGLKLNYKLSFEHIKQMNEPVSERIRVIKLNMDRCRLIPENLIDARDYIMVNIPAYRLLYVKNGANEFTSDVFVGAKWSETEIFSSAMDKIVFSPYWNVPQSIIDNELKLNMASNKNYLEEHNMEWNGGKVRQRPGPKNSLGLVKFLFPNPFDIYMHDTPAKSLFMFEQRTFSHGCINIKEAKKMAHVILKDDPDWTDEMIDNAMNGEKETTCMLKNKIPIYIGYFTSWVSEETGEVYFYPDVYQKDKETTAEDPNGLVMD</sequence>
<dbReference type="Proteomes" id="UP001589562">
    <property type="component" value="Unassembled WGS sequence"/>
</dbReference>
<evidence type="ECO:0000256" key="2">
    <source>
        <dbReference type="ARBA" id="ARBA00005992"/>
    </source>
</evidence>
<comment type="caution">
    <text evidence="9">The sequence shown here is derived from an EMBL/GenBank/DDBJ whole genome shotgun (WGS) entry which is preliminary data.</text>
</comment>
<keyword evidence="10" id="KW-1185">Reference proteome</keyword>
<evidence type="ECO:0000256" key="1">
    <source>
        <dbReference type="ARBA" id="ARBA00004752"/>
    </source>
</evidence>
<evidence type="ECO:0000256" key="4">
    <source>
        <dbReference type="ARBA" id="ARBA00022960"/>
    </source>
</evidence>
<keyword evidence="3" id="KW-0808">Transferase</keyword>
<evidence type="ECO:0000256" key="6">
    <source>
        <dbReference type="ARBA" id="ARBA00023316"/>
    </source>
</evidence>
<keyword evidence="6 7" id="KW-0961">Cell wall biogenesis/degradation</keyword>
<evidence type="ECO:0000313" key="10">
    <source>
        <dbReference type="Proteomes" id="UP001589562"/>
    </source>
</evidence>
<evidence type="ECO:0000256" key="3">
    <source>
        <dbReference type="ARBA" id="ARBA00022679"/>
    </source>
</evidence>